<reference evidence="2 3" key="1">
    <citation type="journal article" date="2019" name="Int. J. Syst. Evol. Microbiol.">
        <title>The Global Catalogue of Microorganisms (GCM) 10K type strain sequencing project: providing services to taxonomists for standard genome sequencing and annotation.</title>
        <authorList>
            <consortium name="The Broad Institute Genomics Platform"/>
            <consortium name="The Broad Institute Genome Sequencing Center for Infectious Disease"/>
            <person name="Wu L."/>
            <person name="Ma J."/>
        </authorList>
    </citation>
    <scope>NUCLEOTIDE SEQUENCE [LARGE SCALE GENOMIC DNA]</scope>
    <source>
        <strain evidence="2 3">JCM 15478</strain>
    </source>
</reference>
<evidence type="ECO:0000256" key="1">
    <source>
        <dbReference type="SAM" id="MobiDB-lite"/>
    </source>
</evidence>
<keyword evidence="3" id="KW-1185">Reference proteome</keyword>
<proteinExistence type="predicted"/>
<organism evidence="2 3">
    <name type="scientific">Streptomyces albiaxialis</name>
    <dbReference type="NCBI Taxonomy" id="329523"/>
    <lineage>
        <taxon>Bacteria</taxon>
        <taxon>Bacillati</taxon>
        <taxon>Actinomycetota</taxon>
        <taxon>Actinomycetes</taxon>
        <taxon>Kitasatosporales</taxon>
        <taxon>Streptomycetaceae</taxon>
        <taxon>Streptomyces</taxon>
    </lineage>
</organism>
<evidence type="ECO:0000313" key="3">
    <source>
        <dbReference type="Proteomes" id="UP001500016"/>
    </source>
</evidence>
<sequence>MRPTGPRHPRVPVTDRATSGHPSRPGRPKVPNGPAPVMAPAAWSSFIDALKGGDGELPA</sequence>
<name>A0ABN2VLG6_9ACTN</name>
<comment type="caution">
    <text evidence="2">The sequence shown here is derived from an EMBL/GenBank/DDBJ whole genome shotgun (WGS) entry which is preliminary data.</text>
</comment>
<feature type="region of interest" description="Disordered" evidence="1">
    <location>
        <begin position="1"/>
        <end position="38"/>
    </location>
</feature>
<gene>
    <name evidence="2" type="ORF">GCM10009801_07960</name>
</gene>
<accession>A0ABN2VLG6</accession>
<feature type="compositionally biased region" description="Basic residues" evidence="1">
    <location>
        <begin position="1"/>
        <end position="10"/>
    </location>
</feature>
<evidence type="ECO:0008006" key="4">
    <source>
        <dbReference type="Google" id="ProtNLM"/>
    </source>
</evidence>
<evidence type="ECO:0000313" key="2">
    <source>
        <dbReference type="EMBL" id="GAA2063802.1"/>
    </source>
</evidence>
<protein>
    <recommendedName>
        <fullName evidence="4">DUF397 domain-containing protein</fullName>
    </recommendedName>
</protein>
<dbReference type="Proteomes" id="UP001500016">
    <property type="component" value="Unassembled WGS sequence"/>
</dbReference>
<dbReference type="EMBL" id="BAAAPE010000001">
    <property type="protein sequence ID" value="GAA2063802.1"/>
    <property type="molecule type" value="Genomic_DNA"/>
</dbReference>